<protein>
    <submittedName>
        <fullName evidence="1">Uncharacterized protein</fullName>
    </submittedName>
</protein>
<reference evidence="1" key="1">
    <citation type="journal article" date="2015" name="Nature">
        <title>Complex archaea that bridge the gap between prokaryotes and eukaryotes.</title>
        <authorList>
            <person name="Spang A."/>
            <person name="Saw J.H."/>
            <person name="Jorgensen S.L."/>
            <person name="Zaremba-Niedzwiedzka K."/>
            <person name="Martijn J."/>
            <person name="Lind A.E."/>
            <person name="van Eijk R."/>
            <person name="Schleper C."/>
            <person name="Guy L."/>
            <person name="Ettema T.J."/>
        </authorList>
    </citation>
    <scope>NUCLEOTIDE SEQUENCE</scope>
</reference>
<dbReference type="InterPro" id="IPR013320">
    <property type="entry name" value="ConA-like_dom_sf"/>
</dbReference>
<proteinExistence type="predicted"/>
<gene>
    <name evidence="1" type="ORF">LCGC14_2324440</name>
</gene>
<organism evidence="1">
    <name type="scientific">marine sediment metagenome</name>
    <dbReference type="NCBI Taxonomy" id="412755"/>
    <lineage>
        <taxon>unclassified sequences</taxon>
        <taxon>metagenomes</taxon>
        <taxon>ecological metagenomes</taxon>
    </lineage>
</organism>
<dbReference type="SUPFAM" id="SSF49899">
    <property type="entry name" value="Concanavalin A-like lectins/glucanases"/>
    <property type="match status" value="1"/>
</dbReference>
<dbReference type="EMBL" id="LAZR01033283">
    <property type="protein sequence ID" value="KKL48545.1"/>
    <property type="molecule type" value="Genomic_DNA"/>
</dbReference>
<sequence length="400" mass="41933">MGGQIDTSASIDLDQTKFQMQSSPPVQTTDFYFSFWVKLDTLTTNPGSFLQVFESSPEVGGASNISVITNTAPEAGFLLVFIDKPGTVNPIGDISDLQFHHVAVRYTSSSTTLDIFLDGTLVSSESLSFSFLVNFDPVACGGLAFGAVTANLTTGRIDELQIAHNSSFSNGYVTTSFDNQTGQGAGNFVKVGQQKNTFSNKYLILSQGPINNKASSIVNAVCGDSSLLIGDTVRLLPSGTGEGFTQADDILPRVGIVDVLGIQGYGVVVGGDFEGVYSDGVLNLNSNNLALGVVASFFGDGVRICTQGRCLALTDGTTSINIGDNLTSSPNGLVIPIIGNRIIAIALQSASDVNNIIAVNIQRQGNVDPFTSGFEKIGGTTSNIIFNNGGQTGNLKYIQS</sequence>
<dbReference type="Gene3D" id="2.60.120.200">
    <property type="match status" value="1"/>
</dbReference>
<comment type="caution">
    <text evidence="1">The sequence shown here is derived from an EMBL/GenBank/DDBJ whole genome shotgun (WGS) entry which is preliminary data.</text>
</comment>
<dbReference type="Pfam" id="PF13385">
    <property type="entry name" value="Laminin_G_3"/>
    <property type="match status" value="1"/>
</dbReference>
<dbReference type="AlphaFoldDB" id="A0A0F9EU85"/>
<evidence type="ECO:0000313" key="1">
    <source>
        <dbReference type="EMBL" id="KKL48545.1"/>
    </source>
</evidence>
<name>A0A0F9EU85_9ZZZZ</name>
<accession>A0A0F9EU85</accession>